<dbReference type="GO" id="GO:0071203">
    <property type="term" value="C:WASH complex"/>
    <property type="evidence" value="ECO:0007669"/>
    <property type="project" value="InterPro"/>
</dbReference>
<dbReference type="InterPro" id="IPR027307">
    <property type="entry name" value="WASH7"/>
</dbReference>
<keyword evidence="3" id="KW-1185">Reference proteome</keyword>
<gene>
    <name evidence="2" type="ORF">SVUK_LOCUS11754</name>
</gene>
<dbReference type="GO" id="GO:0005768">
    <property type="term" value="C:endosome"/>
    <property type="evidence" value="ECO:0007669"/>
    <property type="project" value="TreeGrafter"/>
</dbReference>
<dbReference type="PANTHER" id="PTHR31409:SF0">
    <property type="entry name" value="WASH COMPLEX SUBUNIT 4"/>
    <property type="match status" value="1"/>
</dbReference>
<reference evidence="2 3" key="1">
    <citation type="submission" date="2018-11" db="EMBL/GenBank/DDBJ databases">
        <authorList>
            <consortium name="Pathogen Informatics"/>
        </authorList>
    </citation>
    <scope>NUCLEOTIDE SEQUENCE [LARGE SCALE GENOMIC DNA]</scope>
</reference>
<evidence type="ECO:0000313" key="2">
    <source>
        <dbReference type="EMBL" id="VDM76756.1"/>
    </source>
</evidence>
<dbReference type="InterPro" id="IPR028282">
    <property type="entry name" value="WASH-7_central"/>
</dbReference>
<dbReference type="PANTHER" id="PTHR31409">
    <property type="entry name" value="WASH COMPLEX SUBUNIT 4"/>
    <property type="match status" value="1"/>
</dbReference>
<evidence type="ECO:0000259" key="1">
    <source>
        <dbReference type="Pfam" id="PF14744"/>
    </source>
</evidence>
<evidence type="ECO:0000313" key="3">
    <source>
        <dbReference type="Proteomes" id="UP000270094"/>
    </source>
</evidence>
<dbReference type="EMBL" id="UYYB01097661">
    <property type="protein sequence ID" value="VDM76756.1"/>
    <property type="molecule type" value="Genomic_DNA"/>
</dbReference>
<dbReference type="AlphaFoldDB" id="A0A3P7J1H8"/>
<dbReference type="GO" id="GO:0007032">
    <property type="term" value="P:endosome organization"/>
    <property type="evidence" value="ECO:0007669"/>
    <property type="project" value="TreeGrafter"/>
</dbReference>
<dbReference type="Proteomes" id="UP000270094">
    <property type="component" value="Unassembled WGS sequence"/>
</dbReference>
<sequence length="156" mass="17852">MSEPEFRLHGIVLNAAAYYPNFQLFIEKLSPNRSLRVLTSEHMADSMRTHGLGVLNTSVNVTYQLFIEKLSPNRSLRVLTSEHMADSMRTHGLGVLNTSVNVTYQLLRSKFAVFNQLLKDEHIHAQLQKDIRHFHENLETLKKLVGILFLAQLAII</sequence>
<accession>A0A3P7J1H8</accession>
<dbReference type="GO" id="GO:0016197">
    <property type="term" value="P:endosomal transport"/>
    <property type="evidence" value="ECO:0007669"/>
    <property type="project" value="TreeGrafter"/>
</dbReference>
<organism evidence="2 3">
    <name type="scientific">Strongylus vulgaris</name>
    <name type="common">Blood worm</name>
    <dbReference type="NCBI Taxonomy" id="40348"/>
    <lineage>
        <taxon>Eukaryota</taxon>
        <taxon>Metazoa</taxon>
        <taxon>Ecdysozoa</taxon>
        <taxon>Nematoda</taxon>
        <taxon>Chromadorea</taxon>
        <taxon>Rhabditida</taxon>
        <taxon>Rhabditina</taxon>
        <taxon>Rhabditomorpha</taxon>
        <taxon>Strongyloidea</taxon>
        <taxon>Strongylidae</taxon>
        <taxon>Strongylus</taxon>
    </lineage>
</organism>
<dbReference type="OrthoDB" id="10261210at2759"/>
<proteinExistence type="predicted"/>
<name>A0A3P7J1H8_STRVU</name>
<protein>
    <recommendedName>
        <fullName evidence="1">WASH complex subunit 7 central domain-containing protein</fullName>
    </recommendedName>
</protein>
<dbReference type="Pfam" id="PF14744">
    <property type="entry name" value="WASH-7_mid"/>
    <property type="match status" value="1"/>
</dbReference>
<feature type="domain" description="WASH complex subunit 7 central" evidence="1">
    <location>
        <begin position="64"/>
        <end position="142"/>
    </location>
</feature>